<evidence type="ECO:0000313" key="1">
    <source>
        <dbReference type="EMBL" id="MPM95158.1"/>
    </source>
</evidence>
<name>A0A645E1A3_9ZZZZ</name>
<protein>
    <submittedName>
        <fullName evidence="1">Uncharacterized protein</fullName>
    </submittedName>
</protein>
<gene>
    <name evidence="1" type="ORF">SDC9_142309</name>
</gene>
<reference evidence="1" key="1">
    <citation type="submission" date="2019-08" db="EMBL/GenBank/DDBJ databases">
        <authorList>
            <person name="Kucharzyk K."/>
            <person name="Murdoch R.W."/>
            <person name="Higgins S."/>
            <person name="Loffler F."/>
        </authorList>
    </citation>
    <scope>NUCLEOTIDE SEQUENCE</scope>
</reference>
<comment type="caution">
    <text evidence="1">The sequence shown here is derived from an EMBL/GenBank/DDBJ whole genome shotgun (WGS) entry which is preliminary data.</text>
</comment>
<dbReference type="AlphaFoldDB" id="A0A645E1A3"/>
<organism evidence="1">
    <name type="scientific">bioreactor metagenome</name>
    <dbReference type="NCBI Taxonomy" id="1076179"/>
    <lineage>
        <taxon>unclassified sequences</taxon>
        <taxon>metagenomes</taxon>
        <taxon>ecological metagenomes</taxon>
    </lineage>
</organism>
<accession>A0A645E1A3</accession>
<dbReference type="EMBL" id="VSSQ01041682">
    <property type="protein sequence ID" value="MPM95158.1"/>
    <property type="molecule type" value="Genomic_DNA"/>
</dbReference>
<proteinExistence type="predicted"/>
<sequence>MELLKASPCGEAPAGAHGNTTEELLSLLRRRGVLEDQDITSDRVRAAEQELRRNSYHNTQVMLKNYRDIAWALECFPERVAEELDRPLKDLDALLSAVDTQLAMNNAKLEHKLLSIQKSRLLLDRINDALTVLRRKPGNGELMYNLIFQTFITPDRLTHAELLYRLDISDRHYYRLRQQAVNILSIRLWTAPAGCLDAWLEILALLEGL</sequence>